<dbReference type="InterPro" id="IPR000717">
    <property type="entry name" value="PCI_dom"/>
</dbReference>
<dbReference type="GO" id="GO:0005634">
    <property type="term" value="C:nucleus"/>
    <property type="evidence" value="ECO:0007669"/>
    <property type="project" value="UniProtKB-ARBA"/>
</dbReference>
<proteinExistence type="inferred from homology"/>
<evidence type="ECO:0000256" key="3">
    <source>
        <dbReference type="SAM" id="MobiDB-lite"/>
    </source>
</evidence>
<comment type="similarity">
    <text evidence="1">Belongs to the proteasome subunit p55 family.</text>
</comment>
<comment type="caution">
    <text evidence="5">The sequence shown here is derived from an EMBL/GenBank/DDBJ whole genome shotgun (WGS) entry which is preliminary data.</text>
</comment>
<dbReference type="SUPFAM" id="SSF46785">
    <property type="entry name" value="Winged helix' DNA-binding domain"/>
    <property type="match status" value="1"/>
</dbReference>
<keyword evidence="2 5" id="KW-0647">Proteasome</keyword>
<reference evidence="6" key="1">
    <citation type="journal article" date="2015" name="PLoS Genet.">
        <title>Genome Sequence and Transcriptome Analyses of Chrysochromulina tobin: Metabolic Tools for Enhanced Algal Fitness in the Prominent Order Prymnesiales (Haptophyceae).</title>
        <authorList>
            <person name="Hovde B.T."/>
            <person name="Deodato C.R."/>
            <person name="Hunsperger H.M."/>
            <person name="Ryken S.A."/>
            <person name="Yost W."/>
            <person name="Jha R.K."/>
            <person name="Patterson J."/>
            <person name="Monnat R.J. Jr."/>
            <person name="Barlow S.B."/>
            <person name="Starkenburg S.R."/>
            <person name="Cattolico R.A."/>
        </authorList>
    </citation>
    <scope>NUCLEOTIDE SEQUENCE</scope>
    <source>
        <strain evidence="6">CCMP291</strain>
    </source>
</reference>
<evidence type="ECO:0000256" key="1">
    <source>
        <dbReference type="ARBA" id="ARBA00006397"/>
    </source>
</evidence>
<dbReference type="InterPro" id="IPR040134">
    <property type="entry name" value="PSMD12/CSN4"/>
</dbReference>
<dbReference type="Proteomes" id="UP000037460">
    <property type="component" value="Unassembled WGS sequence"/>
</dbReference>
<evidence type="ECO:0000256" key="2">
    <source>
        <dbReference type="ARBA" id="ARBA00022942"/>
    </source>
</evidence>
<evidence type="ECO:0000259" key="4">
    <source>
        <dbReference type="PROSITE" id="PS50250"/>
    </source>
</evidence>
<dbReference type="SMART" id="SM00088">
    <property type="entry name" value="PINT"/>
    <property type="match status" value="1"/>
</dbReference>
<name>A0A0M0J6N5_9EUKA</name>
<gene>
    <name evidence="5" type="ORF">Ctob_000285</name>
</gene>
<dbReference type="GO" id="GO:0008541">
    <property type="term" value="C:proteasome regulatory particle, lid subcomplex"/>
    <property type="evidence" value="ECO:0007669"/>
    <property type="project" value="TreeGrafter"/>
</dbReference>
<dbReference type="OrthoDB" id="268763at2759"/>
<dbReference type="AlphaFoldDB" id="A0A0M0J6N5"/>
<dbReference type="InterPro" id="IPR054559">
    <property type="entry name" value="PSMD12-CSN4-like_N"/>
</dbReference>
<feature type="region of interest" description="Disordered" evidence="3">
    <location>
        <begin position="1"/>
        <end position="28"/>
    </location>
</feature>
<sequence>MVESLNSSHWKSMHWSERPRGGSRHVQVSTSPDFQQWSTWRVLKIAGVTAGDVNDDNIYYLNVQVIEGRLVGLFPGVLSDRSGIYLTTSEDGIVWSKPRLVLPSTAYGPRVEDHPAAIFPPTADGDLYACRCCHRIAMADAVAIKVNKGPSVSYAGPIAEQRALAKSGQVEGAIANLLQHEKTARLSGDISGTTELCVAMVEFCFEAKDYPRLNETITMLAKRRAQIKEAVGAMVRKAMEYLEGFSVAEKLALIETLRAVSEGKMFVEVERARLTKTLAGLLEAKGDLLEARKIMIETVVETLGGMGKREKTAFILEQVRLCLETGDFIRANIMSKKINVKVFNDEELEDLKLTYYTHVVRYHSHSHTWLEIFRAYQAMWGAKSLMEDEAGRSRNLKLQCIYLMLSAYGNEQNEQMHGLAKIPQLAELPMYKELVRLFTTKEVFAFGEVKAALQTELEKLGTFDAKEVELMLSTFHKRVTEHNIEVIAKYYARITMKRLGEHLELPLALMEEQLCEMVTKKQVYARIDRPRGIVTFQRPKTANALLNDWSSDIGTLLTKLEGACHLIHKENMVHKIGA</sequence>
<dbReference type="PROSITE" id="PS50250">
    <property type="entry name" value="PCI"/>
    <property type="match status" value="1"/>
</dbReference>
<accession>A0A0M0J6N5</accession>
<dbReference type="InterPro" id="IPR040896">
    <property type="entry name" value="RPN5_C"/>
</dbReference>
<dbReference type="InterPro" id="IPR036390">
    <property type="entry name" value="WH_DNA-bd_sf"/>
</dbReference>
<dbReference type="InterPro" id="IPR036388">
    <property type="entry name" value="WH-like_DNA-bd_sf"/>
</dbReference>
<dbReference type="PANTHER" id="PTHR10855:SF1">
    <property type="entry name" value="26S PROTEASOME NON-ATPASE REGULATORY SUBUNIT 12"/>
    <property type="match status" value="1"/>
</dbReference>
<dbReference type="Gene3D" id="1.10.10.10">
    <property type="entry name" value="Winged helix-like DNA-binding domain superfamily/Winged helix DNA-binding domain"/>
    <property type="match status" value="1"/>
</dbReference>
<feature type="domain" description="PCI" evidence="4">
    <location>
        <begin position="371"/>
        <end position="541"/>
    </location>
</feature>
<evidence type="ECO:0000313" key="6">
    <source>
        <dbReference type="Proteomes" id="UP000037460"/>
    </source>
</evidence>
<dbReference type="FunFam" id="1.10.10.10:FF:000070">
    <property type="entry name" value="26S proteasome non-ATPase regulatory subunit 12"/>
    <property type="match status" value="1"/>
</dbReference>
<dbReference type="EMBL" id="JWZX01003320">
    <property type="protein sequence ID" value="KOO21972.1"/>
    <property type="molecule type" value="Genomic_DNA"/>
</dbReference>
<organism evidence="5 6">
    <name type="scientific">Chrysochromulina tobinii</name>
    <dbReference type="NCBI Taxonomy" id="1460289"/>
    <lineage>
        <taxon>Eukaryota</taxon>
        <taxon>Haptista</taxon>
        <taxon>Haptophyta</taxon>
        <taxon>Prymnesiophyceae</taxon>
        <taxon>Prymnesiales</taxon>
        <taxon>Chrysochromulinaceae</taxon>
        <taxon>Chrysochromulina</taxon>
    </lineage>
</organism>
<protein>
    <submittedName>
        <fullName evidence="5">26s proteasome non-ATPase regulatory subunit 12</fullName>
    </submittedName>
</protein>
<keyword evidence="6" id="KW-1185">Reference proteome</keyword>
<dbReference type="Pfam" id="PF18098">
    <property type="entry name" value="RPN5_C"/>
    <property type="match status" value="1"/>
</dbReference>
<dbReference type="GO" id="GO:0005737">
    <property type="term" value="C:cytoplasm"/>
    <property type="evidence" value="ECO:0007669"/>
    <property type="project" value="TreeGrafter"/>
</dbReference>
<feature type="compositionally biased region" description="Polar residues" evidence="3">
    <location>
        <begin position="1"/>
        <end position="10"/>
    </location>
</feature>
<dbReference type="Pfam" id="PF01399">
    <property type="entry name" value="PCI"/>
    <property type="match status" value="1"/>
</dbReference>
<dbReference type="Pfam" id="PF22241">
    <property type="entry name" value="PSMD12-CSN4_N"/>
    <property type="match status" value="1"/>
</dbReference>
<dbReference type="PANTHER" id="PTHR10855">
    <property type="entry name" value="26S PROTEASOME NON-ATPASE REGULATORY SUBUNIT 12/COP9 SIGNALOSOME COMPLEX SUBUNIT 4"/>
    <property type="match status" value="1"/>
</dbReference>
<evidence type="ECO:0000313" key="5">
    <source>
        <dbReference type="EMBL" id="KOO21972.1"/>
    </source>
</evidence>